<name>X1IBH1_9ZZZZ</name>
<reference evidence="1" key="1">
    <citation type="journal article" date="2014" name="Front. Microbiol.">
        <title>High frequency of phylogenetically diverse reductive dehalogenase-homologous genes in deep subseafloor sedimentary metagenomes.</title>
        <authorList>
            <person name="Kawai M."/>
            <person name="Futagami T."/>
            <person name="Toyoda A."/>
            <person name="Takaki Y."/>
            <person name="Nishi S."/>
            <person name="Hori S."/>
            <person name="Arai W."/>
            <person name="Tsubouchi T."/>
            <person name="Morono Y."/>
            <person name="Uchiyama I."/>
            <person name="Ito T."/>
            <person name="Fujiyama A."/>
            <person name="Inagaki F."/>
            <person name="Takami H."/>
        </authorList>
    </citation>
    <scope>NUCLEOTIDE SEQUENCE</scope>
    <source>
        <strain evidence="1">Expedition CK06-06</strain>
    </source>
</reference>
<evidence type="ECO:0000313" key="1">
    <source>
        <dbReference type="EMBL" id="GAH54928.1"/>
    </source>
</evidence>
<accession>X1IBH1</accession>
<proteinExistence type="predicted"/>
<comment type="caution">
    <text evidence="1">The sequence shown here is derived from an EMBL/GenBank/DDBJ whole genome shotgun (WGS) entry which is preliminary data.</text>
</comment>
<sequence length="124" mass="14698">MPKEDCPKYETCSATLCPLNNPEEESAYWYPDEEICRKHPAPDWVKSQKKIAKKVKDRSKYFNFQMLNRNCRITKGIIGLDPEKDEGPQLKKWLALHPTKKKMSLAQRKAVGERFRKYRQLKKK</sequence>
<organism evidence="1">
    <name type="scientific">marine sediment metagenome</name>
    <dbReference type="NCBI Taxonomy" id="412755"/>
    <lineage>
        <taxon>unclassified sequences</taxon>
        <taxon>metagenomes</taxon>
        <taxon>ecological metagenomes</taxon>
    </lineage>
</organism>
<protein>
    <submittedName>
        <fullName evidence="1">Uncharacterized protein</fullName>
    </submittedName>
</protein>
<dbReference type="EMBL" id="BARU01023595">
    <property type="protein sequence ID" value="GAH54928.1"/>
    <property type="molecule type" value="Genomic_DNA"/>
</dbReference>
<dbReference type="AlphaFoldDB" id="X1IBH1"/>
<gene>
    <name evidence="1" type="ORF">S03H2_38267</name>
</gene>